<sequence length="220" mass="24907">MSQAPSPAELAALNANAVKRQRSLLDVFGIDFAQTFQSPVVFLDDEQLQSPVSVRFYRKDFAYLSKQLYLEYQYRNWRGFNAETLERYNEVITKKLLNINILMTNTINRLEKLLQQNGVTLESSLFPNPKSLTVPVIAAHARSYFQVLRNLDRVNLLAGTANLLGVIDSVQRSQAEFLCKKSVRAFRSILQTEVSKLYREADRIVKEQAAGGVVNETSAA</sequence>
<organism evidence="1 2">
    <name type="scientific">Hydrogenophaga laconesensis</name>
    <dbReference type="NCBI Taxonomy" id="1805971"/>
    <lineage>
        <taxon>Bacteria</taxon>
        <taxon>Pseudomonadati</taxon>
        <taxon>Pseudomonadota</taxon>
        <taxon>Betaproteobacteria</taxon>
        <taxon>Burkholderiales</taxon>
        <taxon>Comamonadaceae</taxon>
        <taxon>Hydrogenophaga</taxon>
    </lineage>
</organism>
<accession>A0ABU1VJW0</accession>
<evidence type="ECO:0000313" key="1">
    <source>
        <dbReference type="EMBL" id="MDR7097583.1"/>
    </source>
</evidence>
<evidence type="ECO:0000313" key="2">
    <source>
        <dbReference type="Proteomes" id="UP001265550"/>
    </source>
</evidence>
<name>A0ABU1VJW0_9BURK</name>
<keyword evidence="2" id="KW-1185">Reference proteome</keyword>
<dbReference type="Proteomes" id="UP001265550">
    <property type="component" value="Unassembled WGS sequence"/>
</dbReference>
<dbReference type="RefSeq" id="WP_204734749.1">
    <property type="nucleotide sequence ID" value="NZ_JAVDWE010000034.1"/>
</dbReference>
<protein>
    <recommendedName>
        <fullName evidence="3">DUF1845 domain-containing protein</fullName>
    </recommendedName>
</protein>
<evidence type="ECO:0008006" key="3">
    <source>
        <dbReference type="Google" id="ProtNLM"/>
    </source>
</evidence>
<comment type="caution">
    <text evidence="1">The sequence shown here is derived from an EMBL/GenBank/DDBJ whole genome shotgun (WGS) entry which is preliminary data.</text>
</comment>
<proteinExistence type="predicted"/>
<dbReference type="EMBL" id="JAVDWE010000034">
    <property type="protein sequence ID" value="MDR7097583.1"/>
    <property type="molecule type" value="Genomic_DNA"/>
</dbReference>
<gene>
    <name evidence="1" type="ORF">J2X09_005359</name>
</gene>
<reference evidence="1 2" key="1">
    <citation type="submission" date="2023-07" db="EMBL/GenBank/DDBJ databases">
        <title>Sorghum-associated microbial communities from plants grown in Nebraska, USA.</title>
        <authorList>
            <person name="Schachtman D."/>
        </authorList>
    </citation>
    <scope>NUCLEOTIDE SEQUENCE [LARGE SCALE GENOMIC DNA]</scope>
    <source>
        <strain evidence="1 2">BE240</strain>
    </source>
</reference>